<dbReference type="EMBL" id="JFDO01000017">
    <property type="protein sequence ID" value="KEZ19018.1"/>
    <property type="molecule type" value="Genomic_DNA"/>
</dbReference>
<feature type="signal peptide" evidence="2">
    <location>
        <begin position="1"/>
        <end position="19"/>
    </location>
</feature>
<gene>
    <name evidence="3" type="ORF">MCAPa_5090</name>
</gene>
<dbReference type="RefSeq" id="WP_036431957.1">
    <property type="nucleotide sequence ID" value="NZ_JFDO01000017.1"/>
</dbReference>
<evidence type="ECO:0000256" key="1">
    <source>
        <dbReference type="SAM" id="MobiDB-lite"/>
    </source>
</evidence>
<feature type="compositionally biased region" description="Low complexity" evidence="1">
    <location>
        <begin position="41"/>
        <end position="52"/>
    </location>
</feature>
<reference evidence="3 4" key="1">
    <citation type="submission" date="2014-02" db="EMBL/GenBank/DDBJ databases">
        <title>Genome sequence of Mycoplasma capricolum subsp. capricolum strain 14232.</title>
        <authorList>
            <person name="Sirand-Pugnet P."/>
            <person name="Breton M."/>
            <person name="Dordet-Frisoni E."/>
            <person name="Baranowski E."/>
            <person name="Barre A."/>
            <person name="Couture C."/>
            <person name="Dupuy V."/>
            <person name="Gaurivaud P."/>
            <person name="Jacob D."/>
            <person name="Lemaitre C."/>
            <person name="Manso-Silvan L."/>
            <person name="Nikolski M."/>
            <person name="Nouvel L.-X."/>
            <person name="Poumarat F."/>
            <person name="Tardy F."/>
            <person name="Thebault P."/>
            <person name="Theil S."/>
            <person name="Citti C."/>
            <person name="Thiaucourt F."/>
            <person name="Blanchard A."/>
        </authorList>
    </citation>
    <scope>NUCLEOTIDE SEQUENCE [LARGE SCALE GENOMIC DNA]</scope>
    <source>
        <strain evidence="3 4">14232</strain>
    </source>
</reference>
<feature type="compositionally biased region" description="Basic and acidic residues" evidence="1">
    <location>
        <begin position="53"/>
        <end position="62"/>
    </location>
</feature>
<sequence>MKKFLTILGLSTILTTSFAIVSCKVLNSNQKINNKKEDSNKNNNKNIDNNNNKIEKTEDNSANKNKLDKQKEFLNNWNKVFIDSPTGYDIALRLTKEQKVKIEKIDSAANDFKKRVIDLLEKKEYEELIFFSKELIFKNLNILLANSISKKALENEKKIKKLLDESKFEEIKREITINFSKATKSSEKITEENKNKLSAFLSEVKENNEEKIYEILVKLFEMSIKVEFDEKAKELSNSINYLINSKMYDKLKQKIFSLINETAKFEKSLIK</sequence>
<evidence type="ECO:0000313" key="3">
    <source>
        <dbReference type="EMBL" id="KEZ19018.1"/>
    </source>
</evidence>
<feature type="chain" id="PRO_5001774579" description="Lipoprotein" evidence="2">
    <location>
        <begin position="20"/>
        <end position="271"/>
    </location>
</feature>
<evidence type="ECO:0000256" key="2">
    <source>
        <dbReference type="SAM" id="SignalP"/>
    </source>
</evidence>
<keyword evidence="2" id="KW-0732">Signal</keyword>
<evidence type="ECO:0000313" key="4">
    <source>
        <dbReference type="Proteomes" id="UP000028533"/>
    </source>
</evidence>
<dbReference type="Proteomes" id="UP000028533">
    <property type="component" value="Unassembled WGS sequence"/>
</dbReference>
<dbReference type="PROSITE" id="PS51257">
    <property type="entry name" value="PROKAR_LIPOPROTEIN"/>
    <property type="match status" value="1"/>
</dbReference>
<proteinExistence type="predicted"/>
<name>A0A084EM26_MYCCA</name>
<accession>A0A084EM26</accession>
<comment type="caution">
    <text evidence="3">The sequence shown here is derived from an EMBL/GenBank/DDBJ whole genome shotgun (WGS) entry which is preliminary data.</text>
</comment>
<dbReference type="AlphaFoldDB" id="A0A084EM26"/>
<feature type="region of interest" description="Disordered" evidence="1">
    <location>
        <begin position="33"/>
        <end position="62"/>
    </location>
</feature>
<organism evidence="3 4">
    <name type="scientific">Mycoplasma capricolum subsp. capricolum 14232</name>
    <dbReference type="NCBI Taxonomy" id="1188238"/>
    <lineage>
        <taxon>Bacteria</taxon>
        <taxon>Bacillati</taxon>
        <taxon>Mycoplasmatota</taxon>
        <taxon>Mollicutes</taxon>
        <taxon>Mycoplasmataceae</taxon>
        <taxon>Mycoplasma</taxon>
    </lineage>
</organism>
<protein>
    <recommendedName>
        <fullName evidence="5">Lipoprotein</fullName>
    </recommendedName>
</protein>
<evidence type="ECO:0008006" key="5">
    <source>
        <dbReference type="Google" id="ProtNLM"/>
    </source>
</evidence>